<evidence type="ECO:0000259" key="6">
    <source>
        <dbReference type="Pfam" id="PF04932"/>
    </source>
</evidence>
<keyword evidence="3 5" id="KW-1133">Transmembrane helix</keyword>
<protein>
    <submittedName>
        <fullName evidence="7">O-antigen ligase</fullName>
    </submittedName>
</protein>
<dbReference type="GO" id="GO:0016874">
    <property type="term" value="F:ligase activity"/>
    <property type="evidence" value="ECO:0007669"/>
    <property type="project" value="UniProtKB-KW"/>
</dbReference>
<organism evidence="7 8">
    <name type="scientific">Pigmentiphaga daeguensis</name>
    <dbReference type="NCBI Taxonomy" id="414049"/>
    <lineage>
        <taxon>Bacteria</taxon>
        <taxon>Pseudomonadati</taxon>
        <taxon>Pseudomonadota</taxon>
        <taxon>Betaproteobacteria</taxon>
        <taxon>Burkholderiales</taxon>
        <taxon>Alcaligenaceae</taxon>
        <taxon>Pigmentiphaga</taxon>
    </lineage>
</organism>
<keyword evidence="2 5" id="KW-0812">Transmembrane</keyword>
<name>A0ABN1BT58_9BURK</name>
<feature type="transmembrane region" description="Helical" evidence="5">
    <location>
        <begin position="106"/>
        <end position="125"/>
    </location>
</feature>
<feature type="transmembrane region" description="Helical" evidence="5">
    <location>
        <begin position="49"/>
        <end position="70"/>
    </location>
</feature>
<accession>A0ABN1BT58</accession>
<sequence length="410" mass="44844">MFDLAAADVIQTTAGSAKTQIVYGSCFLAALFVAWNYQRQIWQAFQQNGLLLPIFLALCAASIAWSPYPVVTFKRVVQLGGLLLIGYLATLPGIRTAGLVRSLRDTLTLMLVLSMLMALLLPQYGVDASHQQAWHGLFWQKNSLGAGAAVCALLWFHHACDQGRGSRLPLAGLAFSLFMVLMSRSSTSLVILAIAVVLYIATRYLQLFSSRVGLMTVLGLGCGALAALQAFYVLHGHLPAWSDIISPLVSLLGKDPDLTGRTQIWALLSLSIEQHPWLGIGYGAFWIGPGGPAQYIADRILWMPSHGHNGFLDMLNELGLAGLTLLVLILVVHFFRLARLSRYDSAETALHFGLFAMIIIGNFSESTFLLGLSFQNCLFIYSAIIVSSTLAEHREIHVATQALNQRREAR</sequence>
<evidence type="ECO:0000256" key="5">
    <source>
        <dbReference type="SAM" id="Phobius"/>
    </source>
</evidence>
<keyword evidence="4 5" id="KW-0472">Membrane</keyword>
<dbReference type="PANTHER" id="PTHR37422:SF17">
    <property type="entry name" value="O-ANTIGEN LIGASE"/>
    <property type="match status" value="1"/>
</dbReference>
<keyword evidence="7" id="KW-0436">Ligase</keyword>
<proteinExistence type="predicted"/>
<keyword evidence="8" id="KW-1185">Reference proteome</keyword>
<dbReference type="Proteomes" id="UP001501706">
    <property type="component" value="Unassembled WGS sequence"/>
</dbReference>
<comment type="caution">
    <text evidence="7">The sequence shown here is derived from an EMBL/GenBank/DDBJ whole genome shotgun (WGS) entry which is preliminary data.</text>
</comment>
<dbReference type="EMBL" id="BAAAEN010000007">
    <property type="protein sequence ID" value="GAA0505158.1"/>
    <property type="molecule type" value="Genomic_DNA"/>
</dbReference>
<feature type="transmembrane region" description="Helical" evidence="5">
    <location>
        <begin position="189"/>
        <end position="205"/>
    </location>
</feature>
<feature type="domain" description="O-antigen ligase-related" evidence="6">
    <location>
        <begin position="172"/>
        <end position="327"/>
    </location>
</feature>
<dbReference type="Pfam" id="PF04932">
    <property type="entry name" value="Wzy_C"/>
    <property type="match status" value="1"/>
</dbReference>
<evidence type="ECO:0000313" key="8">
    <source>
        <dbReference type="Proteomes" id="UP001501706"/>
    </source>
</evidence>
<comment type="subcellular location">
    <subcellularLocation>
        <location evidence="1">Membrane</location>
        <topology evidence="1">Multi-pass membrane protein</topology>
    </subcellularLocation>
</comment>
<feature type="transmembrane region" description="Helical" evidence="5">
    <location>
        <begin position="318"/>
        <end position="338"/>
    </location>
</feature>
<evidence type="ECO:0000256" key="4">
    <source>
        <dbReference type="ARBA" id="ARBA00023136"/>
    </source>
</evidence>
<dbReference type="InterPro" id="IPR007016">
    <property type="entry name" value="O-antigen_ligase-rel_domated"/>
</dbReference>
<evidence type="ECO:0000256" key="1">
    <source>
        <dbReference type="ARBA" id="ARBA00004141"/>
    </source>
</evidence>
<evidence type="ECO:0000256" key="2">
    <source>
        <dbReference type="ARBA" id="ARBA00022692"/>
    </source>
</evidence>
<feature type="transmembrane region" description="Helical" evidence="5">
    <location>
        <begin position="20"/>
        <end position="37"/>
    </location>
</feature>
<gene>
    <name evidence="7" type="ORF">GCM10009097_22760</name>
</gene>
<dbReference type="InterPro" id="IPR051533">
    <property type="entry name" value="WaaL-like"/>
</dbReference>
<reference evidence="7 8" key="1">
    <citation type="journal article" date="2019" name="Int. J. Syst. Evol. Microbiol.">
        <title>The Global Catalogue of Microorganisms (GCM) 10K type strain sequencing project: providing services to taxonomists for standard genome sequencing and annotation.</title>
        <authorList>
            <consortium name="The Broad Institute Genomics Platform"/>
            <consortium name="The Broad Institute Genome Sequencing Center for Infectious Disease"/>
            <person name="Wu L."/>
            <person name="Ma J."/>
        </authorList>
    </citation>
    <scope>NUCLEOTIDE SEQUENCE [LARGE SCALE GENOMIC DNA]</scope>
    <source>
        <strain evidence="7 8">JCM 14330</strain>
    </source>
</reference>
<feature type="transmembrane region" description="Helical" evidence="5">
    <location>
        <begin position="350"/>
        <end position="374"/>
    </location>
</feature>
<feature type="transmembrane region" description="Helical" evidence="5">
    <location>
        <begin position="212"/>
        <end position="234"/>
    </location>
</feature>
<dbReference type="PANTHER" id="PTHR37422">
    <property type="entry name" value="TEICHURONIC ACID BIOSYNTHESIS PROTEIN TUAE"/>
    <property type="match status" value="1"/>
</dbReference>
<feature type="transmembrane region" description="Helical" evidence="5">
    <location>
        <begin position="76"/>
        <end position="94"/>
    </location>
</feature>
<evidence type="ECO:0000313" key="7">
    <source>
        <dbReference type="EMBL" id="GAA0505158.1"/>
    </source>
</evidence>
<evidence type="ECO:0000256" key="3">
    <source>
        <dbReference type="ARBA" id="ARBA00022989"/>
    </source>
</evidence>